<protein>
    <submittedName>
        <fullName evidence="2">Uncharacterized protein</fullName>
    </submittedName>
</protein>
<reference evidence="2 3" key="1">
    <citation type="journal article" date="2023" name="IMA Fungus">
        <title>Comparative genomic study of the Penicillium genus elucidates a diverse pangenome and 15 lateral gene transfer events.</title>
        <authorList>
            <person name="Petersen C."/>
            <person name="Sorensen T."/>
            <person name="Nielsen M.R."/>
            <person name="Sondergaard T.E."/>
            <person name="Sorensen J.L."/>
            <person name="Fitzpatrick D.A."/>
            <person name="Frisvad J.C."/>
            <person name="Nielsen K.L."/>
        </authorList>
    </citation>
    <scope>NUCLEOTIDE SEQUENCE [LARGE SCALE GENOMIC DNA]</scope>
    <source>
        <strain evidence="2 3">IBT 3361</strain>
    </source>
</reference>
<keyword evidence="1" id="KW-0472">Membrane</keyword>
<proteinExistence type="predicted"/>
<keyword evidence="1" id="KW-0812">Transmembrane</keyword>
<dbReference type="EMBL" id="JAPVEB010000002">
    <property type="protein sequence ID" value="KAJ5275194.1"/>
    <property type="molecule type" value="Genomic_DNA"/>
</dbReference>
<name>A0ABQ8WS74_PENCH</name>
<gene>
    <name evidence="2" type="ORF">N7505_003739</name>
</gene>
<keyword evidence="1" id="KW-1133">Transmembrane helix</keyword>
<feature type="transmembrane region" description="Helical" evidence="1">
    <location>
        <begin position="76"/>
        <end position="95"/>
    </location>
</feature>
<accession>A0ABQ8WS74</accession>
<dbReference type="Proteomes" id="UP001220256">
    <property type="component" value="Unassembled WGS sequence"/>
</dbReference>
<feature type="transmembrane region" description="Helical" evidence="1">
    <location>
        <begin position="116"/>
        <end position="140"/>
    </location>
</feature>
<sequence length="142" mass="15857">MLRALIREVTITTIYNASLSFDIKAQMGQHTWLALSQRRWRPCTTSAGCTIITSTNLTGASATWTSSGAGSALTPIYAAPFALVGAAPAGMLAFYAKSEGIQWERFRVLRSCAECIFWYIYEVDYRFLTLYANLAIWILILR</sequence>
<organism evidence="2 3">
    <name type="scientific">Penicillium chrysogenum</name>
    <name type="common">Penicillium notatum</name>
    <dbReference type="NCBI Taxonomy" id="5076"/>
    <lineage>
        <taxon>Eukaryota</taxon>
        <taxon>Fungi</taxon>
        <taxon>Dikarya</taxon>
        <taxon>Ascomycota</taxon>
        <taxon>Pezizomycotina</taxon>
        <taxon>Eurotiomycetes</taxon>
        <taxon>Eurotiomycetidae</taxon>
        <taxon>Eurotiales</taxon>
        <taxon>Aspergillaceae</taxon>
        <taxon>Penicillium</taxon>
        <taxon>Penicillium chrysogenum species complex</taxon>
    </lineage>
</organism>
<comment type="caution">
    <text evidence="2">The sequence shown here is derived from an EMBL/GenBank/DDBJ whole genome shotgun (WGS) entry which is preliminary data.</text>
</comment>
<keyword evidence="3" id="KW-1185">Reference proteome</keyword>
<evidence type="ECO:0000256" key="1">
    <source>
        <dbReference type="SAM" id="Phobius"/>
    </source>
</evidence>
<evidence type="ECO:0000313" key="2">
    <source>
        <dbReference type="EMBL" id="KAJ5275194.1"/>
    </source>
</evidence>
<evidence type="ECO:0000313" key="3">
    <source>
        <dbReference type="Proteomes" id="UP001220256"/>
    </source>
</evidence>